<sequence length="288" mass="32042">MNLHDITKKYILNDTELVIIETIINELSKGNQKISIRDIASQTYVSTTVIVKLAKKLGFVGYSQMLYVLNESIHQKVSIENLSDLSEFVNNDDIETVQKLIDDIYQHKHEKIYLVGVGFSDIITHYFLKRLASFDIFAYDGAPIDCINARSNPSIIILFSKSGETAEFIAQTNHDVTILEMKPAILTDMVVTNMIPNMERLHQQQIKIVTNATVSKINENAVSYKNADGDEIAIPASTVVSAFGYKAYNPLENVAKENCNEVYVIGSAVKAGNTLTAIQDGYQAGLKL</sequence>
<dbReference type="Gene3D" id="1.10.10.10">
    <property type="entry name" value="Winged helix-like DNA-binding domain superfamily/Winged helix DNA-binding domain"/>
    <property type="match status" value="1"/>
</dbReference>
<feature type="domain" description="HTH rpiR-type" evidence="1">
    <location>
        <begin position="1"/>
        <end position="76"/>
    </location>
</feature>
<dbReference type="InterPro" id="IPR023753">
    <property type="entry name" value="FAD/NAD-binding_dom"/>
</dbReference>
<dbReference type="SUPFAM" id="SSF53697">
    <property type="entry name" value="SIS domain"/>
    <property type="match status" value="1"/>
</dbReference>
<organism evidence="2 3">
    <name type="scientific">Faecalibacillus intestinalis</name>
    <dbReference type="NCBI Taxonomy" id="1982626"/>
    <lineage>
        <taxon>Bacteria</taxon>
        <taxon>Bacillati</taxon>
        <taxon>Bacillota</taxon>
        <taxon>Erysipelotrichia</taxon>
        <taxon>Erysipelotrichales</taxon>
        <taxon>Coprobacillaceae</taxon>
        <taxon>Faecalibacillus</taxon>
    </lineage>
</organism>
<dbReference type="Proteomes" id="UP001197827">
    <property type="component" value="Unassembled WGS sequence"/>
</dbReference>
<dbReference type="Gene3D" id="3.40.50.720">
    <property type="entry name" value="NAD(P)-binding Rossmann-like Domain"/>
    <property type="match status" value="1"/>
</dbReference>
<dbReference type="Pfam" id="PF07992">
    <property type="entry name" value="Pyr_redox_2"/>
    <property type="match status" value="1"/>
</dbReference>
<dbReference type="AlphaFoldDB" id="A0AAW4VEK5"/>
<evidence type="ECO:0000259" key="1">
    <source>
        <dbReference type="PROSITE" id="PS51071"/>
    </source>
</evidence>
<dbReference type="InterPro" id="IPR036188">
    <property type="entry name" value="FAD/NAD-bd_sf"/>
</dbReference>
<dbReference type="GO" id="GO:0016491">
    <property type="term" value="F:oxidoreductase activity"/>
    <property type="evidence" value="ECO:0007669"/>
    <property type="project" value="InterPro"/>
</dbReference>
<dbReference type="GO" id="GO:0003700">
    <property type="term" value="F:DNA-binding transcription factor activity"/>
    <property type="evidence" value="ECO:0007669"/>
    <property type="project" value="InterPro"/>
</dbReference>
<gene>
    <name evidence="2" type="ORF">LJD74_08025</name>
</gene>
<dbReference type="SUPFAM" id="SSF46689">
    <property type="entry name" value="Homeodomain-like"/>
    <property type="match status" value="1"/>
</dbReference>
<comment type="caution">
    <text evidence="2">The sequence shown here is derived from an EMBL/GenBank/DDBJ whole genome shotgun (WGS) entry which is preliminary data.</text>
</comment>
<dbReference type="InterPro" id="IPR036388">
    <property type="entry name" value="WH-like_DNA-bd_sf"/>
</dbReference>
<dbReference type="PROSITE" id="PS51071">
    <property type="entry name" value="HTH_RPIR"/>
    <property type="match status" value="1"/>
</dbReference>
<dbReference type="EMBL" id="JAJDKQ010000014">
    <property type="protein sequence ID" value="MCB8561950.1"/>
    <property type="molecule type" value="Genomic_DNA"/>
</dbReference>
<dbReference type="GO" id="GO:0097367">
    <property type="term" value="F:carbohydrate derivative binding"/>
    <property type="evidence" value="ECO:0007669"/>
    <property type="project" value="InterPro"/>
</dbReference>
<evidence type="ECO:0000313" key="3">
    <source>
        <dbReference type="Proteomes" id="UP001197827"/>
    </source>
</evidence>
<dbReference type="InterPro" id="IPR000281">
    <property type="entry name" value="HTH_RpiR"/>
</dbReference>
<accession>A0AAW4VEK5</accession>
<dbReference type="InterPro" id="IPR046348">
    <property type="entry name" value="SIS_dom_sf"/>
</dbReference>
<dbReference type="InterPro" id="IPR047640">
    <property type="entry name" value="RpiR-like"/>
</dbReference>
<dbReference type="RefSeq" id="WP_227408514.1">
    <property type="nucleotide sequence ID" value="NZ_JAJDKQ010000014.1"/>
</dbReference>
<dbReference type="Gene3D" id="3.50.50.60">
    <property type="entry name" value="FAD/NAD(P)-binding domain"/>
    <property type="match status" value="1"/>
</dbReference>
<dbReference type="GO" id="GO:1901135">
    <property type="term" value="P:carbohydrate derivative metabolic process"/>
    <property type="evidence" value="ECO:0007669"/>
    <property type="project" value="InterPro"/>
</dbReference>
<dbReference type="Pfam" id="PF01418">
    <property type="entry name" value="HTH_6"/>
    <property type="match status" value="1"/>
</dbReference>
<dbReference type="SUPFAM" id="SSF51905">
    <property type="entry name" value="FAD/NAD(P)-binding domain"/>
    <property type="match status" value="1"/>
</dbReference>
<evidence type="ECO:0000313" key="2">
    <source>
        <dbReference type="EMBL" id="MCB8561950.1"/>
    </source>
</evidence>
<name>A0AAW4VEK5_9FIRM</name>
<dbReference type="PANTHER" id="PTHR30514:SF21">
    <property type="entry name" value="RPIR-FAMILY TRANSCRIPTIONAL REGULATOR"/>
    <property type="match status" value="1"/>
</dbReference>
<dbReference type="PANTHER" id="PTHR30514">
    <property type="entry name" value="GLUCOKINASE"/>
    <property type="match status" value="1"/>
</dbReference>
<proteinExistence type="predicted"/>
<dbReference type="GO" id="GO:0003677">
    <property type="term" value="F:DNA binding"/>
    <property type="evidence" value="ECO:0007669"/>
    <property type="project" value="InterPro"/>
</dbReference>
<dbReference type="InterPro" id="IPR009057">
    <property type="entry name" value="Homeodomain-like_sf"/>
</dbReference>
<protein>
    <submittedName>
        <fullName evidence="2">FAD-dependent oxidoreductase</fullName>
    </submittedName>
</protein>
<reference evidence="2" key="1">
    <citation type="submission" date="2021-10" db="EMBL/GenBank/DDBJ databases">
        <title>Collection of gut derived symbiotic bacterial strains cultured from healthy donors.</title>
        <authorList>
            <person name="Lin H."/>
            <person name="Littmann E."/>
            <person name="Kohout C."/>
            <person name="Pamer E.G."/>
        </authorList>
    </citation>
    <scope>NUCLEOTIDE SEQUENCE</scope>
    <source>
        <strain evidence="2">DFI.5.2</strain>
    </source>
</reference>